<feature type="transmembrane region" description="Helical" evidence="1">
    <location>
        <begin position="132"/>
        <end position="153"/>
    </location>
</feature>
<evidence type="ECO:0000256" key="1">
    <source>
        <dbReference type="SAM" id="Phobius"/>
    </source>
</evidence>
<protein>
    <recommendedName>
        <fullName evidence="4">DUF308 domain-containing protein</fullName>
    </recommendedName>
</protein>
<gene>
    <name evidence="2" type="ORF">DWQ67_08745</name>
</gene>
<feature type="transmembrane region" description="Helical" evidence="1">
    <location>
        <begin position="159"/>
        <end position="180"/>
    </location>
</feature>
<comment type="caution">
    <text evidence="2">The sequence shown here is derived from an EMBL/GenBank/DDBJ whole genome shotgun (WGS) entry which is preliminary data.</text>
</comment>
<feature type="transmembrane region" description="Helical" evidence="1">
    <location>
        <begin position="20"/>
        <end position="37"/>
    </location>
</feature>
<keyword evidence="1" id="KW-0812">Transmembrane</keyword>
<keyword evidence="1" id="KW-1133">Transmembrane helix</keyword>
<keyword evidence="1" id="KW-0472">Membrane</keyword>
<proteinExistence type="predicted"/>
<feature type="transmembrane region" description="Helical" evidence="1">
    <location>
        <begin position="100"/>
        <end position="120"/>
    </location>
</feature>
<accession>A0A496PHS5</accession>
<dbReference type="RefSeq" id="WP_121485234.1">
    <property type="nucleotide sequence ID" value="NZ_QQXL01000005.1"/>
</dbReference>
<keyword evidence="3" id="KW-1185">Reference proteome</keyword>
<dbReference type="EMBL" id="QQXL01000005">
    <property type="protein sequence ID" value="RKW70046.1"/>
    <property type="molecule type" value="Genomic_DNA"/>
</dbReference>
<evidence type="ECO:0000313" key="2">
    <source>
        <dbReference type="EMBL" id="RKW70046.1"/>
    </source>
</evidence>
<feature type="transmembrane region" description="Helical" evidence="1">
    <location>
        <begin position="75"/>
        <end position="94"/>
    </location>
</feature>
<dbReference type="AlphaFoldDB" id="A0A496PHS5"/>
<dbReference type="Proteomes" id="UP000273119">
    <property type="component" value="Unassembled WGS sequence"/>
</dbReference>
<name>A0A496PHS5_9MICC</name>
<organism evidence="2 3">
    <name type="scientific">Galactobacter caseinivorans</name>
    <dbReference type="NCBI Taxonomy" id="2676123"/>
    <lineage>
        <taxon>Bacteria</taxon>
        <taxon>Bacillati</taxon>
        <taxon>Actinomycetota</taxon>
        <taxon>Actinomycetes</taxon>
        <taxon>Micrococcales</taxon>
        <taxon>Micrococcaceae</taxon>
        <taxon>Galactobacter</taxon>
    </lineage>
</organism>
<sequence length="203" mass="20965">MSSTSVTSIDLARVLWKPTIYRGTVAILFSLLGIFWVSHTPAVVLAVALGLLFLLWALIMWPVTRLTGLPQTLRTGITAAALAWLVAGVMALFVREPAAAAFIGAFGLILGGGSELVAGVKERSLGRPARDFSLTGGISALGGVVLVLVAIGMGEKIDAHGIFGTCAMIVVLLGVHLLIAGLSYRSDSRKADAAAAKPTEAGS</sequence>
<feature type="transmembrane region" description="Helical" evidence="1">
    <location>
        <begin position="43"/>
        <end position="63"/>
    </location>
</feature>
<evidence type="ECO:0000313" key="3">
    <source>
        <dbReference type="Proteomes" id="UP000273119"/>
    </source>
</evidence>
<reference evidence="2 3" key="1">
    <citation type="submission" date="2018-07" db="EMBL/GenBank/DDBJ databases">
        <title>Arthrobacter sp. nov., isolated from raw cow's milk with high bacterial count.</title>
        <authorList>
            <person name="Hahne J."/>
            <person name="Isele D."/>
            <person name="Lipski A."/>
        </authorList>
    </citation>
    <scope>NUCLEOTIDE SEQUENCE [LARGE SCALE GENOMIC DNA]</scope>
    <source>
        <strain evidence="2 3">JZ R-183</strain>
    </source>
</reference>
<evidence type="ECO:0008006" key="4">
    <source>
        <dbReference type="Google" id="ProtNLM"/>
    </source>
</evidence>